<dbReference type="InterPro" id="IPR001128">
    <property type="entry name" value="Cyt_P450"/>
</dbReference>
<comment type="cofactor">
    <cofactor evidence="1 14">
        <name>heme</name>
        <dbReference type="ChEBI" id="CHEBI:30413"/>
    </cofactor>
</comment>
<dbReference type="GO" id="GO:0005789">
    <property type="term" value="C:endoplasmic reticulum membrane"/>
    <property type="evidence" value="ECO:0007669"/>
    <property type="project" value="UniProtKB-SubCell"/>
</dbReference>
<dbReference type="PANTHER" id="PTHR24291">
    <property type="entry name" value="CYTOCHROME P450 FAMILY 4"/>
    <property type="match status" value="1"/>
</dbReference>
<dbReference type="GO" id="GO:0020037">
    <property type="term" value="F:heme binding"/>
    <property type="evidence" value="ECO:0007669"/>
    <property type="project" value="InterPro"/>
</dbReference>
<evidence type="ECO:0000256" key="8">
    <source>
        <dbReference type="ARBA" id="ARBA00022824"/>
    </source>
</evidence>
<dbReference type="PRINTS" id="PR00385">
    <property type="entry name" value="P450"/>
</dbReference>
<organism evidence="16">
    <name type="scientific">Dendroctonus armandi</name>
    <dbReference type="NCBI Taxonomy" id="77159"/>
    <lineage>
        <taxon>Eukaryota</taxon>
        <taxon>Metazoa</taxon>
        <taxon>Ecdysozoa</taxon>
        <taxon>Arthropoda</taxon>
        <taxon>Hexapoda</taxon>
        <taxon>Insecta</taxon>
        <taxon>Pterygota</taxon>
        <taxon>Neoptera</taxon>
        <taxon>Endopterygota</taxon>
        <taxon>Coleoptera</taxon>
        <taxon>Polyphaga</taxon>
        <taxon>Cucujiformia</taxon>
        <taxon>Curculionidae</taxon>
        <taxon>Scolytinae</taxon>
        <taxon>Dendroctonus</taxon>
    </lineage>
</organism>
<dbReference type="EMBL" id="KR012836">
    <property type="protein sequence ID" value="ALD15911.1"/>
    <property type="molecule type" value="mRNA"/>
</dbReference>
<name>A0A0M3RSR5_9CUCU</name>
<dbReference type="PRINTS" id="PR00463">
    <property type="entry name" value="EP450I"/>
</dbReference>
<dbReference type="GO" id="GO:0005506">
    <property type="term" value="F:iron ion binding"/>
    <property type="evidence" value="ECO:0007669"/>
    <property type="project" value="InterPro"/>
</dbReference>
<keyword evidence="9" id="KW-0492">Microsome</keyword>
<evidence type="ECO:0000256" key="4">
    <source>
        <dbReference type="ARBA" id="ARBA00004406"/>
    </source>
</evidence>
<evidence type="ECO:0000313" key="16">
    <source>
        <dbReference type="EMBL" id="ALD15911.1"/>
    </source>
</evidence>
<dbReference type="InterPro" id="IPR017972">
    <property type="entry name" value="Cyt_P450_CS"/>
</dbReference>
<evidence type="ECO:0000256" key="7">
    <source>
        <dbReference type="ARBA" id="ARBA00022723"/>
    </source>
</evidence>
<keyword evidence="8" id="KW-0256">Endoplasmic reticulum</keyword>
<dbReference type="PANTHER" id="PTHR24291:SF189">
    <property type="entry name" value="CYTOCHROME P450 4C3-RELATED"/>
    <property type="match status" value="1"/>
</dbReference>
<evidence type="ECO:0000256" key="6">
    <source>
        <dbReference type="ARBA" id="ARBA00022617"/>
    </source>
</evidence>
<reference evidence="16" key="1">
    <citation type="journal article" date="2015" name="Insect Biochem. Mol. Biol.">
        <title>Cytochrome P450s from the Chinese white pine beetle, Dendroctonus armandi (Curculionidae: Scolytinae): Expression profiles of different stages and responses to host allelochemicals.</title>
        <authorList>
            <person name="Dai L."/>
            <person name="Ma M."/>
            <person name="Wang C."/>
            <person name="Shi Q."/>
            <person name="Zhang R."/>
            <person name="Chen H."/>
        </authorList>
    </citation>
    <scope>NUCLEOTIDE SEQUENCE</scope>
</reference>
<dbReference type="AlphaFoldDB" id="A0A0M3RSR5"/>
<comment type="subcellular location">
    <subcellularLocation>
        <location evidence="4">Endoplasmic reticulum membrane</location>
        <topology evidence="4">Peripheral membrane protein</topology>
    </subcellularLocation>
    <subcellularLocation>
        <location evidence="3">Microsome membrane</location>
        <topology evidence="3">Peripheral membrane protein</topology>
    </subcellularLocation>
</comment>
<dbReference type="GO" id="GO:0016705">
    <property type="term" value="F:oxidoreductase activity, acting on paired donors, with incorporation or reduction of molecular oxygen"/>
    <property type="evidence" value="ECO:0007669"/>
    <property type="project" value="InterPro"/>
</dbReference>
<dbReference type="InterPro" id="IPR036396">
    <property type="entry name" value="Cyt_P450_sf"/>
</dbReference>
<evidence type="ECO:0000256" key="2">
    <source>
        <dbReference type="ARBA" id="ARBA00003690"/>
    </source>
</evidence>
<gene>
    <name evidence="16" type="primary">CYP434A1</name>
</gene>
<evidence type="ECO:0000256" key="3">
    <source>
        <dbReference type="ARBA" id="ARBA00004174"/>
    </source>
</evidence>
<feature type="binding site" description="axial binding residue" evidence="14">
    <location>
        <position position="437"/>
    </location>
    <ligand>
        <name>heme</name>
        <dbReference type="ChEBI" id="CHEBI:30413"/>
    </ligand>
    <ligandPart>
        <name>Fe</name>
        <dbReference type="ChEBI" id="CHEBI:18248"/>
    </ligandPart>
</feature>
<dbReference type="Gene3D" id="1.10.630.10">
    <property type="entry name" value="Cytochrome P450"/>
    <property type="match status" value="1"/>
</dbReference>
<keyword evidence="12 15" id="KW-0503">Monooxygenase</keyword>
<proteinExistence type="evidence at transcript level"/>
<dbReference type="InterPro" id="IPR050196">
    <property type="entry name" value="Cytochrome_P450_Monoox"/>
</dbReference>
<protein>
    <submittedName>
        <fullName evidence="16">Cytochrome P450</fullName>
    </submittedName>
</protein>
<comment type="similarity">
    <text evidence="5 15">Belongs to the cytochrome P450 family.</text>
</comment>
<evidence type="ECO:0000256" key="1">
    <source>
        <dbReference type="ARBA" id="ARBA00001971"/>
    </source>
</evidence>
<keyword evidence="13" id="KW-0472">Membrane</keyword>
<accession>A0A0M3RSR5</accession>
<evidence type="ECO:0000256" key="5">
    <source>
        <dbReference type="ARBA" id="ARBA00010617"/>
    </source>
</evidence>
<dbReference type="Pfam" id="PF00067">
    <property type="entry name" value="p450"/>
    <property type="match status" value="1"/>
</dbReference>
<dbReference type="GO" id="GO:0004497">
    <property type="term" value="F:monooxygenase activity"/>
    <property type="evidence" value="ECO:0007669"/>
    <property type="project" value="UniProtKB-KW"/>
</dbReference>
<keyword evidence="6 14" id="KW-0349">Heme</keyword>
<keyword evidence="10 15" id="KW-0560">Oxidoreductase</keyword>
<evidence type="ECO:0000256" key="11">
    <source>
        <dbReference type="ARBA" id="ARBA00023004"/>
    </source>
</evidence>
<evidence type="ECO:0000256" key="15">
    <source>
        <dbReference type="RuleBase" id="RU000461"/>
    </source>
</evidence>
<dbReference type="PROSITE" id="PS00086">
    <property type="entry name" value="CYTOCHROME_P450"/>
    <property type="match status" value="1"/>
</dbReference>
<sequence>MSLLILLTVLLLAFAIKFAWKRRFLYRAAAKFQGPVALPLIGNAWLFMCKNEDILMRIYGLSKKYPDDPVRFWLGPSLIIMLSNPHHLEKILSSSKFAHKHDIYDLLKVFTGEGLITSSGSLHKEHRHLIQPMLTANFSQDSVAVMQKHAERCMDILEAKLDQDMFDIEDAIHQCMIDANKELILGSTRSSQLHGYSKYDRALTNMYNLGFTRLVKPYLQPEMIYNLTPYKRRQEDLIHAVKDFIKQVVQQSKERRAHSCPPGDIYPVVDRIRDVREERPDVISDKVFEDHLLTLYAAAEDPSTITCSFLALCFGLYPEYQERAAKEIMEVFGETPSTPSWEALSKLQYLDMCLKDVLRLFPIGPIILRKCTSDFLLDDKWLIPKNCGIALPIFAIHRDPRYWSHPDHFYPDHFLPESTNQRHPYAYLPFSAGSRGCIGKLLANTIIKVFTCNLLQRFEIEAAGTLAEVELKMDISTRPKRGYRLKLKRRVWK</sequence>
<evidence type="ECO:0000256" key="12">
    <source>
        <dbReference type="ARBA" id="ARBA00023033"/>
    </source>
</evidence>
<evidence type="ECO:0000256" key="10">
    <source>
        <dbReference type="ARBA" id="ARBA00023002"/>
    </source>
</evidence>
<comment type="function">
    <text evidence="2">May be involved in the metabolism of insect hormones and in the breakdown of synthetic insecticides.</text>
</comment>
<dbReference type="SUPFAM" id="SSF48264">
    <property type="entry name" value="Cytochrome P450"/>
    <property type="match status" value="1"/>
</dbReference>
<evidence type="ECO:0000256" key="13">
    <source>
        <dbReference type="ARBA" id="ARBA00023136"/>
    </source>
</evidence>
<keyword evidence="7 14" id="KW-0479">Metal-binding</keyword>
<dbReference type="InterPro" id="IPR002401">
    <property type="entry name" value="Cyt_P450_E_grp-I"/>
</dbReference>
<keyword evidence="11 14" id="KW-0408">Iron</keyword>
<evidence type="ECO:0000256" key="9">
    <source>
        <dbReference type="ARBA" id="ARBA00022848"/>
    </source>
</evidence>
<evidence type="ECO:0000256" key="14">
    <source>
        <dbReference type="PIRSR" id="PIRSR602401-1"/>
    </source>
</evidence>